<dbReference type="AlphaFoldDB" id="A0AAJ0AAV1"/>
<gene>
    <name evidence="1" type="ORF">BDP55DRAFT_678483</name>
</gene>
<dbReference type="Proteomes" id="UP001224890">
    <property type="component" value="Unassembled WGS sequence"/>
</dbReference>
<reference evidence="1" key="1">
    <citation type="submission" date="2021-06" db="EMBL/GenBank/DDBJ databases">
        <title>Comparative genomics, transcriptomics and evolutionary studies reveal genomic signatures of adaptation to plant cell wall in hemibiotrophic fungi.</title>
        <authorList>
            <consortium name="DOE Joint Genome Institute"/>
            <person name="Baroncelli R."/>
            <person name="Diaz J.F."/>
            <person name="Benocci T."/>
            <person name="Peng M."/>
            <person name="Battaglia E."/>
            <person name="Haridas S."/>
            <person name="Andreopoulos W."/>
            <person name="Labutti K."/>
            <person name="Pangilinan J."/>
            <person name="Floch G.L."/>
            <person name="Makela M.R."/>
            <person name="Henrissat B."/>
            <person name="Grigoriev I.V."/>
            <person name="Crouch J.A."/>
            <person name="De Vries R.P."/>
            <person name="Sukno S.A."/>
            <person name="Thon M.R."/>
        </authorList>
    </citation>
    <scope>NUCLEOTIDE SEQUENCE</scope>
    <source>
        <strain evidence="1">CBS 193.32</strain>
    </source>
</reference>
<evidence type="ECO:0000313" key="1">
    <source>
        <dbReference type="EMBL" id="KAK1659803.1"/>
    </source>
</evidence>
<sequence length="100" mass="11578">MKEREFLGSTRQVISLLLSHLYALEPSISSEPTYGPLRYCESINTINTINDNDNSKNDRLDDARLIQANHVKQYLKTALKDRFNSRLWLTIQTHISNNVD</sequence>
<proteinExistence type="predicted"/>
<protein>
    <submittedName>
        <fullName evidence="1">Uncharacterized protein</fullName>
    </submittedName>
</protein>
<dbReference type="EMBL" id="JAHMHR010000056">
    <property type="protein sequence ID" value="KAK1659803.1"/>
    <property type="molecule type" value="Genomic_DNA"/>
</dbReference>
<name>A0AAJ0AAV1_9PEZI</name>
<dbReference type="RefSeq" id="XP_060424567.1">
    <property type="nucleotide sequence ID" value="XM_060575998.1"/>
</dbReference>
<dbReference type="GeneID" id="85460524"/>
<keyword evidence="2" id="KW-1185">Reference proteome</keyword>
<organism evidence="1 2">
    <name type="scientific">Colletotrichum godetiae</name>
    <dbReference type="NCBI Taxonomy" id="1209918"/>
    <lineage>
        <taxon>Eukaryota</taxon>
        <taxon>Fungi</taxon>
        <taxon>Dikarya</taxon>
        <taxon>Ascomycota</taxon>
        <taxon>Pezizomycotina</taxon>
        <taxon>Sordariomycetes</taxon>
        <taxon>Hypocreomycetidae</taxon>
        <taxon>Glomerellales</taxon>
        <taxon>Glomerellaceae</taxon>
        <taxon>Colletotrichum</taxon>
        <taxon>Colletotrichum acutatum species complex</taxon>
    </lineage>
</organism>
<accession>A0AAJ0AAV1</accession>
<comment type="caution">
    <text evidence="1">The sequence shown here is derived from an EMBL/GenBank/DDBJ whole genome shotgun (WGS) entry which is preliminary data.</text>
</comment>
<evidence type="ECO:0000313" key="2">
    <source>
        <dbReference type="Proteomes" id="UP001224890"/>
    </source>
</evidence>